<dbReference type="Proteomes" id="UP001321542">
    <property type="component" value="Chromosome"/>
</dbReference>
<keyword evidence="3" id="KW-1185">Reference proteome</keyword>
<sequence>MATGVYDTARNDAQASVRLDADRTALIQSAASDMGPGTYASQTQLAADALGLPMGRVSFRLGDSLMRRSPHRAAAPGP</sequence>
<reference evidence="2 3" key="2">
    <citation type="journal article" date="2023" name="ChemBioChem">
        <title>Acyltransferase Domain Exchange between Two Independent Type I Polyketide Synthases in the Same Producer Strain of Macrolide Antibiotics.</title>
        <authorList>
            <person name="Kudo F."/>
            <person name="Kishikawa K."/>
            <person name="Tsuboi K."/>
            <person name="Kido T."/>
            <person name="Usui T."/>
            <person name="Hashimoto J."/>
            <person name="Shin-Ya K."/>
            <person name="Miyanaga A."/>
            <person name="Eguchi T."/>
        </authorList>
    </citation>
    <scope>NUCLEOTIDE SEQUENCE [LARGE SCALE GENOMIC DNA]</scope>
    <source>
        <strain evidence="2 3">A-8890</strain>
    </source>
</reference>
<feature type="domain" description="Aldehyde oxidase/xanthine dehydrogenase second molybdopterin binding" evidence="1">
    <location>
        <begin position="8"/>
        <end position="64"/>
    </location>
</feature>
<accession>A0ABM7F1S0</accession>
<dbReference type="InterPro" id="IPR037165">
    <property type="entry name" value="AldOxase/xan_DH_Mopterin-bd_sf"/>
</dbReference>
<name>A0ABM7F1S0_9ACTN</name>
<evidence type="ECO:0000313" key="2">
    <source>
        <dbReference type="EMBL" id="BBC29705.1"/>
    </source>
</evidence>
<evidence type="ECO:0000313" key="3">
    <source>
        <dbReference type="Proteomes" id="UP001321542"/>
    </source>
</evidence>
<proteinExistence type="predicted"/>
<dbReference type="InterPro" id="IPR046867">
    <property type="entry name" value="AldOxase/xan_DH_MoCoBD2"/>
</dbReference>
<dbReference type="Pfam" id="PF20256">
    <property type="entry name" value="MoCoBD_2"/>
    <property type="match status" value="1"/>
</dbReference>
<dbReference type="EMBL" id="AP018448">
    <property type="protein sequence ID" value="BBC29705.1"/>
    <property type="molecule type" value="Genomic_DNA"/>
</dbReference>
<gene>
    <name evidence="2" type="ORF">SGFS_009990</name>
</gene>
<evidence type="ECO:0000259" key="1">
    <source>
        <dbReference type="Pfam" id="PF20256"/>
    </source>
</evidence>
<dbReference type="Gene3D" id="3.30.365.10">
    <property type="entry name" value="Aldehyde oxidase/xanthine dehydrogenase, molybdopterin binding domain"/>
    <property type="match status" value="1"/>
</dbReference>
<dbReference type="SUPFAM" id="SSF56003">
    <property type="entry name" value="Molybdenum cofactor-binding domain"/>
    <property type="match status" value="1"/>
</dbReference>
<protein>
    <recommendedName>
        <fullName evidence="1">Aldehyde oxidase/xanthine dehydrogenase second molybdopterin binding domain-containing protein</fullName>
    </recommendedName>
</protein>
<reference evidence="2 3" key="1">
    <citation type="journal article" date="2010" name="ChemBioChem">
        <title>Cloning and characterization of the biosynthetic gene cluster of 16-membered macrolide antibiotic FD-891: involvement of a dual functional cytochrome P450 monooxygenase catalyzing epoxidation and hydroxylation.</title>
        <authorList>
            <person name="Kudo F."/>
            <person name="Motegi A."/>
            <person name="Mizoue K."/>
            <person name="Eguchi T."/>
        </authorList>
    </citation>
    <scope>NUCLEOTIDE SEQUENCE [LARGE SCALE GENOMIC DNA]</scope>
    <source>
        <strain evidence="2 3">A-8890</strain>
    </source>
</reference>
<organism evidence="2 3">
    <name type="scientific">Streptomyces graminofaciens</name>
    <dbReference type="NCBI Taxonomy" id="68212"/>
    <lineage>
        <taxon>Bacteria</taxon>
        <taxon>Bacillati</taxon>
        <taxon>Actinomycetota</taxon>
        <taxon>Actinomycetes</taxon>
        <taxon>Kitasatosporales</taxon>
        <taxon>Streptomycetaceae</taxon>
        <taxon>Streptomyces</taxon>
    </lineage>
</organism>